<keyword evidence="3 7" id="KW-0862">Zinc</keyword>
<keyword evidence="10" id="KW-1185">Reference proteome</keyword>
<keyword evidence="2 7" id="KW-0479">Metal-binding</keyword>
<evidence type="ECO:0000313" key="9">
    <source>
        <dbReference type="EMBL" id="CAE1264788.1"/>
    </source>
</evidence>
<dbReference type="CDD" id="cd00305">
    <property type="entry name" value="Cu-Zn_Superoxide_Dismutase"/>
    <property type="match status" value="1"/>
</dbReference>
<dbReference type="SUPFAM" id="SSF49329">
    <property type="entry name" value="Cu,Zn superoxide dismutase-like"/>
    <property type="match status" value="1"/>
</dbReference>
<comment type="cofactor">
    <cofactor evidence="7">
        <name>Cu cation</name>
        <dbReference type="ChEBI" id="CHEBI:23378"/>
    </cofactor>
    <text evidence="7">Binds 1 copper ion per subunit.</text>
</comment>
<dbReference type="Proteomes" id="UP000597762">
    <property type="component" value="Unassembled WGS sequence"/>
</dbReference>
<feature type="domain" description="Superoxide dismutase copper/zinc binding" evidence="8">
    <location>
        <begin position="15"/>
        <end position="149"/>
    </location>
</feature>
<proteinExistence type="inferred from homology"/>
<dbReference type="PRINTS" id="PR00068">
    <property type="entry name" value="CUZNDISMTASE"/>
</dbReference>
<dbReference type="InterPro" id="IPR018152">
    <property type="entry name" value="SOD_Cu/Zn_BS"/>
</dbReference>
<dbReference type="EMBL" id="CAHIKZ030001456">
    <property type="protein sequence ID" value="CAE1264788.1"/>
    <property type="molecule type" value="Genomic_DNA"/>
</dbReference>
<dbReference type="InterPro" id="IPR036423">
    <property type="entry name" value="SOD-like_Cu/Zn_dom_sf"/>
</dbReference>
<evidence type="ECO:0000256" key="7">
    <source>
        <dbReference type="RuleBase" id="RU000393"/>
    </source>
</evidence>
<dbReference type="PROSITE" id="PS00087">
    <property type="entry name" value="SOD_CU_ZN_1"/>
    <property type="match status" value="1"/>
</dbReference>
<dbReference type="InterPro" id="IPR024134">
    <property type="entry name" value="SOD_Cu/Zn_/chaperone"/>
</dbReference>
<dbReference type="FunFam" id="2.60.40.200:FF:000001">
    <property type="entry name" value="Superoxide dismutase [Cu-Zn]"/>
    <property type="match status" value="1"/>
</dbReference>
<reference evidence="9" key="1">
    <citation type="submission" date="2021-01" db="EMBL/GenBank/DDBJ databases">
        <authorList>
            <person name="Li R."/>
            <person name="Bekaert M."/>
        </authorList>
    </citation>
    <scope>NUCLEOTIDE SEQUENCE</scope>
    <source>
        <strain evidence="9">Farmed</strain>
    </source>
</reference>
<keyword evidence="5 7" id="KW-0560">Oxidoreductase</keyword>
<evidence type="ECO:0000256" key="2">
    <source>
        <dbReference type="ARBA" id="ARBA00022723"/>
    </source>
</evidence>
<evidence type="ECO:0000256" key="5">
    <source>
        <dbReference type="ARBA" id="ARBA00023002"/>
    </source>
</evidence>
<dbReference type="Pfam" id="PF00080">
    <property type="entry name" value="Sod_Cu"/>
    <property type="match status" value="1"/>
</dbReference>
<dbReference type="PROSITE" id="PS00332">
    <property type="entry name" value="SOD_CU_ZN_2"/>
    <property type="match status" value="1"/>
</dbReference>
<comment type="cofactor">
    <cofactor evidence="7">
        <name>Zn(2+)</name>
        <dbReference type="ChEBI" id="CHEBI:29105"/>
    </cofactor>
    <text evidence="7">Binds 1 zinc ion per subunit.</text>
</comment>
<comment type="function">
    <text evidence="7">Destroys radicals which are normally produced within the cells and which are toxic to biological systems.</text>
</comment>
<name>A0A812CIN4_ACAPH</name>
<keyword evidence="6 7" id="KW-0186">Copper</keyword>
<comment type="caution">
    <text evidence="9">The sequence shown here is derived from an EMBL/GenBank/DDBJ whole genome shotgun (WGS) entry which is preliminary data.</text>
</comment>
<dbReference type="OrthoDB" id="2015551at2759"/>
<evidence type="ECO:0000256" key="4">
    <source>
        <dbReference type="ARBA" id="ARBA00022862"/>
    </source>
</evidence>
<evidence type="ECO:0000256" key="1">
    <source>
        <dbReference type="ARBA" id="ARBA00010457"/>
    </source>
</evidence>
<dbReference type="Gene3D" id="2.60.40.200">
    <property type="entry name" value="Superoxide dismutase, copper/zinc binding domain"/>
    <property type="match status" value="1"/>
</dbReference>
<keyword evidence="4" id="KW-0049">Antioxidant</keyword>
<dbReference type="PANTHER" id="PTHR10003">
    <property type="entry name" value="SUPEROXIDE DISMUTASE CU-ZN -RELATED"/>
    <property type="match status" value="1"/>
</dbReference>
<organism evidence="9 10">
    <name type="scientific">Acanthosepion pharaonis</name>
    <name type="common">Pharaoh cuttlefish</name>
    <name type="synonym">Sepia pharaonis</name>
    <dbReference type="NCBI Taxonomy" id="158019"/>
    <lineage>
        <taxon>Eukaryota</taxon>
        <taxon>Metazoa</taxon>
        <taxon>Spiralia</taxon>
        <taxon>Lophotrochozoa</taxon>
        <taxon>Mollusca</taxon>
        <taxon>Cephalopoda</taxon>
        <taxon>Coleoidea</taxon>
        <taxon>Decapodiformes</taxon>
        <taxon>Sepiida</taxon>
        <taxon>Sepiina</taxon>
        <taxon>Sepiidae</taxon>
        <taxon>Acanthosepion</taxon>
    </lineage>
</organism>
<evidence type="ECO:0000256" key="6">
    <source>
        <dbReference type="ARBA" id="ARBA00023008"/>
    </source>
</evidence>
<evidence type="ECO:0000259" key="8">
    <source>
        <dbReference type="Pfam" id="PF00080"/>
    </source>
</evidence>
<dbReference type="GO" id="GO:0005507">
    <property type="term" value="F:copper ion binding"/>
    <property type="evidence" value="ECO:0007669"/>
    <property type="project" value="InterPro"/>
</dbReference>
<dbReference type="InterPro" id="IPR001424">
    <property type="entry name" value="SOD_Cu_Zn_dom"/>
</dbReference>
<dbReference type="AlphaFoldDB" id="A0A812CIN4"/>
<dbReference type="EC" id="1.15.1.1" evidence="7"/>
<comment type="catalytic activity">
    <reaction evidence="7">
        <text>2 superoxide + 2 H(+) = H2O2 + O2</text>
        <dbReference type="Rhea" id="RHEA:20696"/>
        <dbReference type="ChEBI" id="CHEBI:15378"/>
        <dbReference type="ChEBI" id="CHEBI:15379"/>
        <dbReference type="ChEBI" id="CHEBI:16240"/>
        <dbReference type="ChEBI" id="CHEBI:18421"/>
        <dbReference type="EC" id="1.15.1.1"/>
    </reaction>
</comment>
<comment type="similarity">
    <text evidence="1 7">Belongs to the Cu-Zn superoxide dismutase family.</text>
</comment>
<sequence>MSIKAVCVMKGDRDVSGVIHFTQESPTKPVKLTGEIRGMADGKHGFHIHEFGDNTNGCTSAGPHFNPDNKEHGAPTDENRHVGDLGNVDSSGGIANVNIEDKIINLTGPHSIIGRTVVVHADIDDLGKGGHELSKTTGNAGSRLACGVIGITK</sequence>
<evidence type="ECO:0000313" key="10">
    <source>
        <dbReference type="Proteomes" id="UP000597762"/>
    </source>
</evidence>
<accession>A0A812CIN4</accession>
<protein>
    <recommendedName>
        <fullName evidence="7">Superoxide dismutase [Cu-Zn]</fullName>
        <ecNumber evidence="7">1.15.1.1</ecNumber>
    </recommendedName>
</protein>
<gene>
    <name evidence="9" type="ORF">SPHA_34357</name>
</gene>
<evidence type="ECO:0000256" key="3">
    <source>
        <dbReference type="ARBA" id="ARBA00022833"/>
    </source>
</evidence>
<dbReference type="GO" id="GO:0004784">
    <property type="term" value="F:superoxide dismutase activity"/>
    <property type="evidence" value="ECO:0007669"/>
    <property type="project" value="UniProtKB-EC"/>
</dbReference>